<dbReference type="EMBL" id="CAJOBA010003844">
    <property type="protein sequence ID" value="CAF3694745.1"/>
    <property type="molecule type" value="Genomic_DNA"/>
</dbReference>
<evidence type="ECO:0000313" key="1">
    <source>
        <dbReference type="EMBL" id="CAF0916678.1"/>
    </source>
</evidence>
<keyword evidence="5" id="KW-1185">Reference proteome</keyword>
<accession>A0A814XMY5</accession>
<evidence type="ECO:0000313" key="4">
    <source>
        <dbReference type="EMBL" id="CAF3982246.1"/>
    </source>
</evidence>
<dbReference type="AlphaFoldDB" id="A0A814XMY5"/>
<evidence type="ECO:0000313" key="2">
    <source>
        <dbReference type="EMBL" id="CAF1218728.1"/>
    </source>
</evidence>
<dbReference type="Proteomes" id="UP000663829">
    <property type="component" value="Unassembled WGS sequence"/>
</dbReference>
<dbReference type="EMBL" id="CAJOBC010009223">
    <property type="protein sequence ID" value="CAF3982246.1"/>
    <property type="molecule type" value="Genomic_DNA"/>
</dbReference>
<evidence type="ECO:0000313" key="3">
    <source>
        <dbReference type="EMBL" id="CAF3694745.1"/>
    </source>
</evidence>
<name>A0A814XMY5_9BILA</name>
<dbReference type="Proteomes" id="UP000682733">
    <property type="component" value="Unassembled WGS sequence"/>
</dbReference>
<dbReference type="EMBL" id="CAJNOK010003843">
    <property type="protein sequence ID" value="CAF0916678.1"/>
    <property type="molecule type" value="Genomic_DNA"/>
</dbReference>
<gene>
    <name evidence="2" type="ORF">GPM918_LOCUS24576</name>
    <name evidence="1" type="ORF">OVA965_LOCUS10404</name>
    <name evidence="4" type="ORF">SRO942_LOCUS24579</name>
    <name evidence="3" type="ORF">TMI583_LOCUS10400</name>
</gene>
<dbReference type="Proteomes" id="UP000681722">
    <property type="component" value="Unassembled WGS sequence"/>
</dbReference>
<evidence type="ECO:0000313" key="5">
    <source>
        <dbReference type="Proteomes" id="UP000663829"/>
    </source>
</evidence>
<comment type="caution">
    <text evidence="2">The sequence shown here is derived from an EMBL/GenBank/DDBJ whole genome shotgun (WGS) entry which is preliminary data.</text>
</comment>
<reference evidence="2" key="1">
    <citation type="submission" date="2021-02" db="EMBL/GenBank/DDBJ databases">
        <authorList>
            <person name="Nowell W R."/>
        </authorList>
    </citation>
    <scope>NUCLEOTIDE SEQUENCE</scope>
</reference>
<sequence length="88" mass="10112">MKMDEIFVNIGNAINQSIICECIDETNVERQILDYNSFYIIAFIENPISYGRPSLGFCINTSLSCDGMMKRYNLHTDVESNESTEIKF</sequence>
<dbReference type="Proteomes" id="UP000677228">
    <property type="component" value="Unassembled WGS sequence"/>
</dbReference>
<protein>
    <submittedName>
        <fullName evidence="2">Uncharacterized protein</fullName>
    </submittedName>
</protein>
<organism evidence="2 5">
    <name type="scientific">Didymodactylos carnosus</name>
    <dbReference type="NCBI Taxonomy" id="1234261"/>
    <lineage>
        <taxon>Eukaryota</taxon>
        <taxon>Metazoa</taxon>
        <taxon>Spiralia</taxon>
        <taxon>Gnathifera</taxon>
        <taxon>Rotifera</taxon>
        <taxon>Eurotatoria</taxon>
        <taxon>Bdelloidea</taxon>
        <taxon>Philodinida</taxon>
        <taxon>Philodinidae</taxon>
        <taxon>Didymodactylos</taxon>
    </lineage>
</organism>
<proteinExistence type="predicted"/>
<dbReference type="EMBL" id="CAJNOQ010009220">
    <property type="protein sequence ID" value="CAF1218728.1"/>
    <property type="molecule type" value="Genomic_DNA"/>
</dbReference>